<dbReference type="Proteomes" id="UP001177003">
    <property type="component" value="Chromosome 8"/>
</dbReference>
<dbReference type="Pfam" id="PF03108">
    <property type="entry name" value="DBD_Tnp_Mut"/>
    <property type="match status" value="1"/>
</dbReference>
<dbReference type="GO" id="GO:0008270">
    <property type="term" value="F:zinc ion binding"/>
    <property type="evidence" value="ECO:0007669"/>
    <property type="project" value="UniProtKB-KW"/>
</dbReference>
<evidence type="ECO:0000313" key="6">
    <source>
        <dbReference type="EMBL" id="CAI9297141.1"/>
    </source>
</evidence>
<dbReference type="PROSITE" id="PS50966">
    <property type="entry name" value="ZF_SWIM"/>
    <property type="match status" value="1"/>
</dbReference>
<dbReference type="EMBL" id="OX465084">
    <property type="protein sequence ID" value="CAI9297141.1"/>
    <property type="molecule type" value="Genomic_DNA"/>
</dbReference>
<dbReference type="InterPro" id="IPR018289">
    <property type="entry name" value="MULE_transposase_dom"/>
</dbReference>
<proteinExistence type="predicted"/>
<accession>A0AA35ZR29</accession>
<keyword evidence="3" id="KW-0862">Zinc</keyword>
<dbReference type="InterPro" id="IPR006564">
    <property type="entry name" value="Znf_PMZ"/>
</dbReference>
<protein>
    <recommendedName>
        <fullName evidence="5">SWIM-type domain-containing protein</fullName>
    </recommendedName>
</protein>
<evidence type="ECO:0000256" key="2">
    <source>
        <dbReference type="ARBA" id="ARBA00022771"/>
    </source>
</evidence>
<reference evidence="6" key="1">
    <citation type="submission" date="2023-04" db="EMBL/GenBank/DDBJ databases">
        <authorList>
            <person name="Vijverberg K."/>
            <person name="Xiong W."/>
            <person name="Schranz E."/>
        </authorList>
    </citation>
    <scope>NUCLEOTIDE SEQUENCE</scope>
</reference>
<keyword evidence="1" id="KW-0479">Metal-binding</keyword>
<dbReference type="Pfam" id="PF10551">
    <property type="entry name" value="MULE"/>
    <property type="match status" value="1"/>
</dbReference>
<feature type="domain" description="SWIM-type" evidence="5">
    <location>
        <begin position="527"/>
        <end position="559"/>
    </location>
</feature>
<evidence type="ECO:0000256" key="1">
    <source>
        <dbReference type="ARBA" id="ARBA00022723"/>
    </source>
</evidence>
<dbReference type="AlphaFoldDB" id="A0AA35ZR29"/>
<evidence type="ECO:0000256" key="3">
    <source>
        <dbReference type="ARBA" id="ARBA00022833"/>
    </source>
</evidence>
<sequence length="652" mass="75242">MIDNDDFSIISQAVVITNMMNINNETELHENLEDEIGEENDEEAPFDNNVEVPSTFTNMEGTNLNIDDNWTVSQSTSKNDFIQEMRKDSFKDKEELVRAMKIHCIRTHKQFEVINSRPTIFTLRCKLYLQSSCKWKLHASKRKRSGYFEITTYTGPHTCLHYKLSQDHPNLDASLIAMETRHLIKAQPSISIPALRAEIVETLGYTPSYKKEESYVALPKYLGALQKFNPGTIVEWCVSRSTDVDEVEFRRVFWAFSPSIKGFHYCRPVISIDGTHLYDKYTGNMLIVMGVDGNNQILPLAFAIVENESYDTWNWFLSHIKNHVVKDREGICLISDRHGRILKAVNEHGSPWLEPHGFHRYCLRHFINNFYDKFRNSELKALAYCAGSQNQIRKFNSIMEEIGKLNLHARHWLESHPLNRWTLAYDGGRRYGLLTTNLSEIFNSVLKGARFLPITTCVQLTFYRMVHYFEVRRPLGSSSQANGDAHTPHVIAKQVTLMAKASAHSLRSFNREKGIFEFITQRGRNVQVVNLEQKTCTCGKWEAFKYPCSHVLSACAKLSLNSWQYVDKCYSIVYYCATWASEFSSLPHEAYWPQSPFNELLPNLELLRNKKGRPRSTRLKKGMDIKEGRNATLCGICGQSDHNKKRCPSKPR</sequence>
<name>A0AA35ZR29_LACSI</name>
<dbReference type="SMART" id="SM00575">
    <property type="entry name" value="ZnF_PMZ"/>
    <property type="match status" value="1"/>
</dbReference>
<dbReference type="InterPro" id="IPR004332">
    <property type="entry name" value="Transposase_MuDR"/>
</dbReference>
<dbReference type="PANTHER" id="PTHR31973:SF195">
    <property type="entry name" value="MUDR FAMILY TRANSPOSASE"/>
    <property type="match status" value="1"/>
</dbReference>
<gene>
    <name evidence="6" type="ORF">LSALG_LOCUS35972</name>
</gene>
<dbReference type="PANTHER" id="PTHR31973">
    <property type="entry name" value="POLYPROTEIN, PUTATIVE-RELATED"/>
    <property type="match status" value="1"/>
</dbReference>
<keyword evidence="2 4" id="KW-0863">Zinc-finger</keyword>
<dbReference type="Pfam" id="PF04434">
    <property type="entry name" value="SWIM"/>
    <property type="match status" value="1"/>
</dbReference>
<keyword evidence="7" id="KW-1185">Reference proteome</keyword>
<evidence type="ECO:0000256" key="4">
    <source>
        <dbReference type="PROSITE-ProRule" id="PRU00325"/>
    </source>
</evidence>
<evidence type="ECO:0000313" key="7">
    <source>
        <dbReference type="Proteomes" id="UP001177003"/>
    </source>
</evidence>
<organism evidence="6 7">
    <name type="scientific">Lactuca saligna</name>
    <name type="common">Willowleaf lettuce</name>
    <dbReference type="NCBI Taxonomy" id="75948"/>
    <lineage>
        <taxon>Eukaryota</taxon>
        <taxon>Viridiplantae</taxon>
        <taxon>Streptophyta</taxon>
        <taxon>Embryophyta</taxon>
        <taxon>Tracheophyta</taxon>
        <taxon>Spermatophyta</taxon>
        <taxon>Magnoliopsida</taxon>
        <taxon>eudicotyledons</taxon>
        <taxon>Gunneridae</taxon>
        <taxon>Pentapetalae</taxon>
        <taxon>asterids</taxon>
        <taxon>campanulids</taxon>
        <taxon>Asterales</taxon>
        <taxon>Asteraceae</taxon>
        <taxon>Cichorioideae</taxon>
        <taxon>Cichorieae</taxon>
        <taxon>Lactucinae</taxon>
        <taxon>Lactuca</taxon>
    </lineage>
</organism>
<dbReference type="InterPro" id="IPR007527">
    <property type="entry name" value="Znf_SWIM"/>
</dbReference>
<evidence type="ECO:0000259" key="5">
    <source>
        <dbReference type="PROSITE" id="PS50966"/>
    </source>
</evidence>